<keyword evidence="1" id="KW-1133">Transmembrane helix</keyword>
<accession>A0A8H6R4C2</accession>
<dbReference type="EMBL" id="JABCIY010000347">
    <property type="protein sequence ID" value="KAF7184944.1"/>
    <property type="molecule type" value="Genomic_DNA"/>
</dbReference>
<dbReference type="OrthoDB" id="3641889at2759"/>
<dbReference type="Proteomes" id="UP000660729">
    <property type="component" value="Unassembled WGS sequence"/>
</dbReference>
<comment type="caution">
    <text evidence="2">The sequence shown here is derived from an EMBL/GenBank/DDBJ whole genome shotgun (WGS) entry which is preliminary data.</text>
</comment>
<evidence type="ECO:0000313" key="2">
    <source>
        <dbReference type="EMBL" id="KAF7184944.1"/>
    </source>
</evidence>
<proteinExistence type="predicted"/>
<sequence length="355" mass="39896">MNRQAQHGHKFLLASMTIGAAMLIFALVHQLSTSAFPYIHYDGSHVVRDTSARRNFTKRWQPCDWAAAAEAITVKPLSQLDKDCELPLNTGTNLDCMLTGTDADQWASKWTDESEIKDWGWEDRSDISGGYEPYDIAGMGLEKFFEDLKISTDEEDWVNLFQQHSSASHDKTGKTYPATFARYSNPFNIKQGVLLAALNTSPKGINDQRAEEDPPLPPILPLPPLQNWSDLVFLAMQKYAKSIGKLNDLKNLRHVVQHTVANKESIEILKNVIGKESLEDDDTFPAFEFTIDDPQTKATLGSPNGKGVAWLLGQHKHQLGNKYIDYMSVFDCSGLFDEPHWCLYFRIQDGVGIDG</sequence>
<keyword evidence="1" id="KW-0472">Membrane</keyword>
<organism evidence="2 3">
    <name type="scientific">Pseudocercospora fuligena</name>
    <dbReference type="NCBI Taxonomy" id="685502"/>
    <lineage>
        <taxon>Eukaryota</taxon>
        <taxon>Fungi</taxon>
        <taxon>Dikarya</taxon>
        <taxon>Ascomycota</taxon>
        <taxon>Pezizomycotina</taxon>
        <taxon>Dothideomycetes</taxon>
        <taxon>Dothideomycetidae</taxon>
        <taxon>Mycosphaerellales</taxon>
        <taxon>Mycosphaerellaceae</taxon>
        <taxon>Pseudocercospora</taxon>
    </lineage>
</organism>
<evidence type="ECO:0000313" key="3">
    <source>
        <dbReference type="Proteomes" id="UP000660729"/>
    </source>
</evidence>
<keyword evidence="3" id="KW-1185">Reference proteome</keyword>
<keyword evidence="1" id="KW-0812">Transmembrane</keyword>
<name>A0A8H6R4C2_9PEZI</name>
<reference evidence="2" key="1">
    <citation type="submission" date="2020-04" db="EMBL/GenBank/DDBJ databases">
        <title>Draft genome resource of the tomato pathogen Pseudocercospora fuligena.</title>
        <authorList>
            <person name="Zaccaron A."/>
        </authorList>
    </citation>
    <scope>NUCLEOTIDE SEQUENCE</scope>
    <source>
        <strain evidence="2">PF001</strain>
    </source>
</reference>
<feature type="transmembrane region" description="Helical" evidence="1">
    <location>
        <begin position="12"/>
        <end position="31"/>
    </location>
</feature>
<evidence type="ECO:0000256" key="1">
    <source>
        <dbReference type="SAM" id="Phobius"/>
    </source>
</evidence>
<dbReference type="AlphaFoldDB" id="A0A8H6R4C2"/>
<gene>
    <name evidence="2" type="ORF">HII31_13756</name>
</gene>
<protein>
    <submittedName>
        <fullName evidence="2">Uncharacterized protein</fullName>
    </submittedName>
</protein>